<protein>
    <recommendedName>
        <fullName evidence="3">Coenzyme Q-binding protein COQ10 START domain-containing protein</fullName>
    </recommendedName>
</protein>
<dbReference type="Pfam" id="PF10604">
    <property type="entry name" value="Polyketide_cyc2"/>
    <property type="match status" value="1"/>
</dbReference>
<name>M3VEV9_GORML</name>
<dbReference type="eggNOG" id="COG5637">
    <property type="taxonomic scope" value="Bacteria"/>
</dbReference>
<reference evidence="1 2" key="1">
    <citation type="submission" date="2013-02" db="EMBL/GenBank/DDBJ databases">
        <title>Whole genome shotgun sequence of Gordonia malaquae NBRC 108250.</title>
        <authorList>
            <person name="Yoshida I."/>
            <person name="Hosoyama A."/>
            <person name="Tsuchikane K."/>
            <person name="Ando Y."/>
            <person name="Baba S."/>
            <person name="Ohji S."/>
            <person name="Hamada M."/>
            <person name="Tamura T."/>
            <person name="Yamazoe A."/>
            <person name="Yamazaki S."/>
            <person name="Fujita N."/>
        </authorList>
    </citation>
    <scope>NUCLEOTIDE SEQUENCE [LARGE SCALE GENOMIC DNA]</scope>
    <source>
        <strain evidence="1 2">NBRC 108250</strain>
    </source>
</reference>
<evidence type="ECO:0000313" key="2">
    <source>
        <dbReference type="Proteomes" id="UP000035009"/>
    </source>
</evidence>
<dbReference type="InterPro" id="IPR023393">
    <property type="entry name" value="START-like_dom_sf"/>
</dbReference>
<dbReference type="STRING" id="410332.SAMN04488550_3118"/>
<evidence type="ECO:0000313" key="1">
    <source>
        <dbReference type="EMBL" id="GAC79584.1"/>
    </source>
</evidence>
<proteinExistence type="predicted"/>
<dbReference type="SUPFAM" id="SSF55961">
    <property type="entry name" value="Bet v1-like"/>
    <property type="match status" value="1"/>
</dbReference>
<dbReference type="Proteomes" id="UP000035009">
    <property type="component" value="Unassembled WGS sequence"/>
</dbReference>
<gene>
    <name evidence="1" type="ORF">GM1_011_00110</name>
</gene>
<sequence length="146" mass="15794">MSEVRHEAVTTAPREKLFAYVDDYKNVPEYMLGVTSFEPTTDVVQGKGSVFAAALKVGPKELKSTVECTEWVENELIKLESVKGFGANTEWAFRDGDEPGTTVLSVVFDFTLPGGLAGKVLGGLIGPFADQAIKHIESKIRTAVEA</sequence>
<dbReference type="EMBL" id="BAOP01000011">
    <property type="protein sequence ID" value="GAC79584.1"/>
    <property type="molecule type" value="Genomic_DNA"/>
</dbReference>
<dbReference type="AlphaFoldDB" id="M3VEV9"/>
<dbReference type="OrthoDB" id="4560923at2"/>
<dbReference type="InterPro" id="IPR019587">
    <property type="entry name" value="Polyketide_cyclase/dehydratase"/>
</dbReference>
<comment type="caution">
    <text evidence="1">The sequence shown here is derived from an EMBL/GenBank/DDBJ whole genome shotgun (WGS) entry which is preliminary data.</text>
</comment>
<keyword evidence="2" id="KW-1185">Reference proteome</keyword>
<dbReference type="RefSeq" id="WP_008378103.1">
    <property type="nucleotide sequence ID" value="NZ_BAOP01000011.1"/>
</dbReference>
<organism evidence="1 2">
    <name type="scientific">Gordonia malaquae NBRC 108250</name>
    <dbReference type="NCBI Taxonomy" id="1223542"/>
    <lineage>
        <taxon>Bacteria</taxon>
        <taxon>Bacillati</taxon>
        <taxon>Actinomycetota</taxon>
        <taxon>Actinomycetes</taxon>
        <taxon>Mycobacteriales</taxon>
        <taxon>Gordoniaceae</taxon>
        <taxon>Gordonia</taxon>
    </lineage>
</organism>
<accession>M3VEV9</accession>
<dbReference type="Gene3D" id="3.30.530.20">
    <property type="match status" value="1"/>
</dbReference>
<evidence type="ECO:0008006" key="3">
    <source>
        <dbReference type="Google" id="ProtNLM"/>
    </source>
</evidence>